<dbReference type="PANTHER" id="PTHR21485:SF6">
    <property type="entry name" value="N-ACYLNEURAMINATE CYTIDYLYLTRANSFERASE-RELATED"/>
    <property type="match status" value="1"/>
</dbReference>
<dbReference type="Proteomes" id="UP001321249">
    <property type="component" value="Unassembled WGS sequence"/>
</dbReference>
<dbReference type="InterPro" id="IPR029044">
    <property type="entry name" value="Nucleotide-diphossugar_trans"/>
</dbReference>
<gene>
    <name evidence="1" type="ORF">GKO46_05200</name>
    <name evidence="2" type="ORF">GKO48_04060</name>
</gene>
<dbReference type="EMBL" id="CP046147">
    <property type="protein sequence ID" value="WFG38817.1"/>
    <property type="molecule type" value="Genomic_DNA"/>
</dbReference>
<dbReference type="PANTHER" id="PTHR21485">
    <property type="entry name" value="HAD SUPERFAMILY MEMBERS CMAS AND KDSC"/>
    <property type="match status" value="1"/>
</dbReference>
<dbReference type="InterPro" id="IPR050793">
    <property type="entry name" value="CMP-NeuNAc_synthase"/>
</dbReference>
<reference evidence="2" key="2">
    <citation type="journal article" date="2023" name="Nat. Commun.">
        <title>Cultivation of marine bacteria of the SAR202 clade.</title>
        <authorList>
            <person name="Lim Y."/>
            <person name="Seo J.H."/>
            <person name="Giovannoni S.J."/>
            <person name="Kang I."/>
            <person name="Cho J.C."/>
        </authorList>
    </citation>
    <scope>NUCLEOTIDE SEQUENCE</scope>
    <source>
        <strain evidence="2">JH1073</strain>
    </source>
</reference>
<dbReference type="Gene3D" id="3.90.550.10">
    <property type="entry name" value="Spore Coat Polysaccharide Biosynthesis Protein SpsA, Chain A"/>
    <property type="match status" value="1"/>
</dbReference>
<keyword evidence="3" id="KW-1185">Reference proteome</keyword>
<reference evidence="3" key="3">
    <citation type="submission" date="2023-06" db="EMBL/GenBank/DDBJ databases">
        <title>Pangenomics reveal diversification of enzyme families and niche specialization in globally abundant SAR202 bacteria.</title>
        <authorList>
            <person name="Saw J.H.W."/>
        </authorList>
    </citation>
    <scope>NUCLEOTIDE SEQUENCE [LARGE SCALE GENOMIC DNA]</scope>
    <source>
        <strain evidence="3">JH1073</strain>
    </source>
</reference>
<keyword evidence="2" id="KW-0548">Nucleotidyltransferase</keyword>
<dbReference type="EMBL" id="WMBE01000001">
    <property type="protein sequence ID" value="MDG0866469.1"/>
    <property type="molecule type" value="Genomic_DNA"/>
</dbReference>
<name>A0AAJ5ZCG1_9CHLR</name>
<protein>
    <submittedName>
        <fullName evidence="2">Acylneuraminate cytidylyltransferase family protein</fullName>
    </submittedName>
</protein>
<reference evidence="3 4" key="1">
    <citation type="submission" date="2019-11" db="EMBL/GenBank/DDBJ databases">
        <authorList>
            <person name="Cho J.-C."/>
        </authorList>
    </citation>
    <scope>NUCLEOTIDE SEQUENCE [LARGE SCALE GENOMIC DNA]</scope>
    <source>
        <strain evidence="2 3">JH1073</strain>
        <strain evidence="1 4">JH702</strain>
    </source>
</reference>
<dbReference type="Proteomes" id="UP001219901">
    <property type="component" value="Chromosome"/>
</dbReference>
<dbReference type="Pfam" id="PF02348">
    <property type="entry name" value="CTP_transf_3"/>
    <property type="match status" value="1"/>
</dbReference>
<organism evidence="2 3">
    <name type="scientific">Candidatus Lucifugimonas marina</name>
    <dbReference type="NCBI Taxonomy" id="3038979"/>
    <lineage>
        <taxon>Bacteria</taxon>
        <taxon>Bacillati</taxon>
        <taxon>Chloroflexota</taxon>
        <taxon>Dehalococcoidia</taxon>
        <taxon>SAR202 cluster</taxon>
        <taxon>Candidatus Lucifugimonadales</taxon>
        <taxon>Candidatus Lucifugimonadaceae</taxon>
        <taxon>Candidatus Lucifugimonas</taxon>
    </lineage>
</organism>
<dbReference type="CDD" id="cd02513">
    <property type="entry name" value="CMP-NeuAc_Synthase"/>
    <property type="match status" value="1"/>
</dbReference>
<proteinExistence type="predicted"/>
<dbReference type="AlphaFoldDB" id="A0AAJ5ZCG1"/>
<sequence>MPEVLAIIPARGGSKGLPGKNTRPLAGHPLVTYSIAAGLQATLVNRVICSTDSQEIADIALTYGAEVPFLRPAELAGDESPDIDAFQHLIDQLKQRENYRPDIIVQLRPTSPVRQPGQVDAGVQLLLDNPETDSVRAVTPSPATPYKMWRIGDDILEPLLTIEGVPEPFNMPRQALPEVYWQTGTLDIMRTAVIESGSMTGNEIRPFIVDVEHAVDIDHLESFIRAERVISSIECVTPSIQKS</sequence>
<evidence type="ECO:0000313" key="1">
    <source>
        <dbReference type="EMBL" id="MDG0866469.1"/>
    </source>
</evidence>
<keyword evidence="2" id="KW-0808">Transferase</keyword>
<evidence type="ECO:0000313" key="2">
    <source>
        <dbReference type="EMBL" id="WFG38817.1"/>
    </source>
</evidence>
<evidence type="ECO:0000313" key="4">
    <source>
        <dbReference type="Proteomes" id="UP001321249"/>
    </source>
</evidence>
<accession>A0AAJ5ZCG1</accession>
<dbReference type="RefSeq" id="WP_342822100.1">
    <property type="nucleotide sequence ID" value="NZ_CP046146.1"/>
</dbReference>
<dbReference type="InterPro" id="IPR003329">
    <property type="entry name" value="Cytidylyl_trans"/>
</dbReference>
<evidence type="ECO:0000313" key="3">
    <source>
        <dbReference type="Proteomes" id="UP001219901"/>
    </source>
</evidence>
<dbReference type="SUPFAM" id="SSF53448">
    <property type="entry name" value="Nucleotide-diphospho-sugar transferases"/>
    <property type="match status" value="1"/>
</dbReference>
<dbReference type="GO" id="GO:0008781">
    <property type="term" value="F:N-acylneuraminate cytidylyltransferase activity"/>
    <property type="evidence" value="ECO:0007669"/>
    <property type="project" value="TreeGrafter"/>
</dbReference>